<name>A0ABV1L2Z9_9BACL</name>
<proteinExistence type="predicted"/>
<dbReference type="PANTHER" id="PTHR11614">
    <property type="entry name" value="PHOSPHOLIPASE-RELATED"/>
    <property type="match status" value="1"/>
</dbReference>
<dbReference type="GO" id="GO:0016787">
    <property type="term" value="F:hydrolase activity"/>
    <property type="evidence" value="ECO:0007669"/>
    <property type="project" value="UniProtKB-KW"/>
</dbReference>
<evidence type="ECO:0000259" key="1">
    <source>
        <dbReference type="Pfam" id="PF12146"/>
    </source>
</evidence>
<dbReference type="Gene3D" id="3.40.50.1820">
    <property type="entry name" value="alpha/beta hydrolase"/>
    <property type="match status" value="1"/>
</dbReference>
<dbReference type="InterPro" id="IPR051044">
    <property type="entry name" value="MAG_DAG_Lipase"/>
</dbReference>
<comment type="caution">
    <text evidence="2">The sequence shown here is derived from an EMBL/GenBank/DDBJ whole genome shotgun (WGS) entry which is preliminary data.</text>
</comment>
<dbReference type="InterPro" id="IPR000073">
    <property type="entry name" value="AB_hydrolase_1"/>
</dbReference>
<dbReference type="PRINTS" id="PR00111">
    <property type="entry name" value="ABHYDROLASE"/>
</dbReference>
<sequence length="278" mass="30995">MKEIEGTFYGVNGAQLFYRKVFQRESAKGTVIAVHGHGDHSRGLQNLYAKLAESGYIVYAPDLRGHGRSPGIRGFIRAWEEYRGDLHVFRELAATETPELPVYVVGHSLGGVISADYTLFHGEGISGLVLISPAISYEATFLDKCLMALMGKLKPDLAVRKAGKPDLLTQDPEILSRLISDPLRHDTVTPGLGLGLMQALSRLTNQASSIQIPLLLQYGLEDKITPPAKLREFFHSVGSGDKQSFEYDEMRHRPFDDLGRERFFADMLAWLERHAISR</sequence>
<dbReference type="RefSeq" id="WP_232189568.1">
    <property type="nucleotide sequence ID" value="NZ_JAIOAP010000021.1"/>
</dbReference>
<dbReference type="Proteomes" id="UP001493487">
    <property type="component" value="Unassembled WGS sequence"/>
</dbReference>
<dbReference type="InterPro" id="IPR022742">
    <property type="entry name" value="Hydrolase_4"/>
</dbReference>
<keyword evidence="2" id="KW-0378">Hydrolase</keyword>
<protein>
    <submittedName>
        <fullName evidence="2">Alpha/beta hydrolase</fullName>
    </submittedName>
</protein>
<dbReference type="SUPFAM" id="SSF53474">
    <property type="entry name" value="alpha/beta-Hydrolases"/>
    <property type="match status" value="1"/>
</dbReference>
<gene>
    <name evidence="2" type="ORF">QJS35_30100</name>
</gene>
<accession>A0ABV1L2Z9</accession>
<feature type="domain" description="Serine aminopeptidase S33" evidence="1">
    <location>
        <begin position="26"/>
        <end position="257"/>
    </location>
</feature>
<dbReference type="InterPro" id="IPR029058">
    <property type="entry name" value="AB_hydrolase_fold"/>
</dbReference>
<evidence type="ECO:0000313" key="3">
    <source>
        <dbReference type="Proteomes" id="UP001493487"/>
    </source>
</evidence>
<reference evidence="2 3" key="1">
    <citation type="journal article" date="2023" name="Genome Announc.">
        <title>Pan-Genome Analyses of the Genus Cohnella and Proposal of the Novel Species Cohnella silvisoli sp. nov., Isolated from Forest Soil.</title>
        <authorList>
            <person name="Wang C."/>
            <person name="Mao L."/>
            <person name="Bao G."/>
            <person name="Zhu H."/>
        </authorList>
    </citation>
    <scope>NUCLEOTIDE SEQUENCE [LARGE SCALE GENOMIC DNA]</scope>
    <source>
        <strain evidence="2 3">NL03-T5-1</strain>
    </source>
</reference>
<organism evidence="2 3">
    <name type="scientific">Cohnella silvisoli</name>
    <dbReference type="NCBI Taxonomy" id="2873699"/>
    <lineage>
        <taxon>Bacteria</taxon>
        <taxon>Bacillati</taxon>
        <taxon>Bacillota</taxon>
        <taxon>Bacilli</taxon>
        <taxon>Bacillales</taxon>
        <taxon>Paenibacillaceae</taxon>
        <taxon>Cohnella</taxon>
    </lineage>
</organism>
<keyword evidence="3" id="KW-1185">Reference proteome</keyword>
<dbReference type="EMBL" id="JASKHM010000023">
    <property type="protein sequence ID" value="MEQ4486636.1"/>
    <property type="molecule type" value="Genomic_DNA"/>
</dbReference>
<dbReference type="Pfam" id="PF12146">
    <property type="entry name" value="Hydrolase_4"/>
    <property type="match status" value="1"/>
</dbReference>
<evidence type="ECO:0000313" key="2">
    <source>
        <dbReference type="EMBL" id="MEQ4486636.1"/>
    </source>
</evidence>